<comment type="caution">
    <text evidence="1">The sequence shown here is derived from an EMBL/GenBank/DDBJ whole genome shotgun (WGS) entry which is preliminary data.</text>
</comment>
<protein>
    <submittedName>
        <fullName evidence="1">Uncharacterized protein</fullName>
    </submittedName>
</protein>
<accession>A0ABR5Y967</accession>
<proteinExistence type="predicted"/>
<dbReference type="Proteomes" id="UP000076609">
    <property type="component" value="Unassembled WGS sequence"/>
</dbReference>
<organism evidence="1 2">
    <name type="scientific">Sphingomonas hankookensis</name>
    <dbReference type="NCBI Taxonomy" id="563996"/>
    <lineage>
        <taxon>Bacteria</taxon>
        <taxon>Pseudomonadati</taxon>
        <taxon>Pseudomonadota</taxon>
        <taxon>Alphaproteobacteria</taxon>
        <taxon>Sphingomonadales</taxon>
        <taxon>Sphingomonadaceae</taxon>
        <taxon>Sphingomonas</taxon>
    </lineage>
</organism>
<sequence length="69" mass="7596">MIAQHLVSPLERRIEEIDNRIDDLMAVVALLSGLDELDKYVSRALGHIWQSLDDLRALTSPVALSGIAA</sequence>
<keyword evidence="2" id="KW-1185">Reference proteome</keyword>
<evidence type="ECO:0000313" key="2">
    <source>
        <dbReference type="Proteomes" id="UP000076609"/>
    </source>
</evidence>
<evidence type="ECO:0000313" key="1">
    <source>
        <dbReference type="EMBL" id="KZE09126.1"/>
    </source>
</evidence>
<name>A0ABR5Y967_9SPHN</name>
<dbReference type="EMBL" id="LQQO01000056">
    <property type="protein sequence ID" value="KZE09126.1"/>
    <property type="molecule type" value="Genomic_DNA"/>
</dbReference>
<gene>
    <name evidence="1" type="ORF">AVT10_06665</name>
</gene>
<reference evidence="2" key="1">
    <citation type="submission" date="2016-01" db="EMBL/GenBank/DDBJ databases">
        <title>Draft genome of Chromobacterium sp. F49.</title>
        <authorList>
            <person name="Hong K.W."/>
        </authorList>
    </citation>
    <scope>NUCLEOTIDE SEQUENCE [LARGE SCALE GENOMIC DNA]</scope>
    <source>
        <strain evidence="2">CN3</strain>
    </source>
</reference>